<dbReference type="RefSeq" id="WP_066856738.1">
    <property type="nucleotide sequence ID" value="NZ_JXMS01000024.1"/>
</dbReference>
<comment type="caution">
    <text evidence="2">The sequence shown here is derived from an EMBL/GenBank/DDBJ whole genome shotgun (WGS) entry which is preliminary data.</text>
</comment>
<sequence>MNTVVRKIIEIDEERCDGCGLCVLDCAEGAIQIIDGKAKIVKDEYCDGLGACLGACPQDALHIIEREAPEFDEEAAMAWVAERDAKEEAAKEAPKSSPCGCMGSHVKSMKTVEIEVPGSKVSGPGHWPLKIRLVPPTAPYLKDADVLVAADCAAAASPIFHSEFARGKVVLIGCPKFDDTNEYVHKLADIIRNSGIRSISVLRMEVPCCTGLSRALADAIKLSGVGIEAQETIMTCGGAKAQKTMFG</sequence>
<accession>A0A1B7XAN2</accession>
<feature type="domain" description="4Fe-4S ferredoxin-type" evidence="1">
    <location>
        <begin position="37"/>
        <end position="66"/>
    </location>
</feature>
<dbReference type="PANTHER" id="PTHR42895:SF1">
    <property type="entry name" value="IRON-SULFUR CLUSTER PROTEIN"/>
    <property type="match status" value="1"/>
</dbReference>
<evidence type="ECO:0000313" key="3">
    <source>
        <dbReference type="Proteomes" id="UP000091979"/>
    </source>
</evidence>
<keyword evidence="3" id="KW-1185">Reference proteome</keyword>
<dbReference type="InterPro" id="IPR017896">
    <property type="entry name" value="4Fe4S_Fe-S-bd"/>
</dbReference>
<dbReference type="PROSITE" id="PS51379">
    <property type="entry name" value="4FE4S_FER_2"/>
    <property type="match status" value="2"/>
</dbReference>
<dbReference type="Pfam" id="PF13237">
    <property type="entry name" value="Fer4_10"/>
    <property type="match status" value="1"/>
</dbReference>
<feature type="domain" description="4Fe-4S ferredoxin-type" evidence="1">
    <location>
        <begin position="7"/>
        <end position="36"/>
    </location>
</feature>
<reference evidence="2 3" key="1">
    <citation type="submission" date="2015-01" db="EMBL/GenBank/DDBJ databases">
        <title>Desulfovibrio sp. JC271 draft genome sequence.</title>
        <authorList>
            <person name="Shivani Y."/>
            <person name="Subhash Y."/>
            <person name="Sasikala C."/>
            <person name="Ramana C.V."/>
        </authorList>
    </citation>
    <scope>NUCLEOTIDE SEQUENCE [LARGE SCALE GENOMIC DNA]</scope>
    <source>
        <strain evidence="2 3">JC271</strain>
    </source>
</reference>
<evidence type="ECO:0000313" key="2">
    <source>
        <dbReference type="EMBL" id="OBQ46429.1"/>
    </source>
</evidence>
<dbReference type="Proteomes" id="UP000091979">
    <property type="component" value="Unassembled WGS sequence"/>
</dbReference>
<protein>
    <submittedName>
        <fullName evidence="2">(Fe-S)-binding protein</fullName>
    </submittedName>
</protein>
<proteinExistence type="predicted"/>
<dbReference type="EMBL" id="JXMS01000024">
    <property type="protein sequence ID" value="OBQ46429.1"/>
    <property type="molecule type" value="Genomic_DNA"/>
</dbReference>
<dbReference type="PATRIC" id="fig|1560234.3.peg.1599"/>
<dbReference type="STRING" id="1560234.SP90_12485"/>
<dbReference type="OrthoDB" id="9795268at2"/>
<name>A0A1B7XAN2_9BACT</name>
<dbReference type="PANTHER" id="PTHR42895">
    <property type="entry name" value="IRON-SULFUR CLUSTER-BINDING PROTEIN-RELATED"/>
    <property type="match status" value="1"/>
</dbReference>
<organism evidence="2 3">
    <name type="scientific">Halodesulfovibrio spirochaetisodalis</name>
    <dbReference type="NCBI Taxonomy" id="1560234"/>
    <lineage>
        <taxon>Bacteria</taxon>
        <taxon>Pseudomonadati</taxon>
        <taxon>Thermodesulfobacteriota</taxon>
        <taxon>Desulfovibrionia</taxon>
        <taxon>Desulfovibrionales</taxon>
        <taxon>Desulfovibrionaceae</taxon>
        <taxon>Halodesulfovibrio</taxon>
    </lineage>
</organism>
<dbReference type="Gene3D" id="3.30.70.20">
    <property type="match status" value="2"/>
</dbReference>
<dbReference type="AlphaFoldDB" id="A0A1B7XAN2"/>
<gene>
    <name evidence="2" type="ORF">SP90_12485</name>
</gene>
<dbReference type="InterPro" id="IPR052911">
    <property type="entry name" value="Corrinoid_activation_enz"/>
</dbReference>
<evidence type="ECO:0000259" key="1">
    <source>
        <dbReference type="PROSITE" id="PS51379"/>
    </source>
</evidence>
<dbReference type="SUPFAM" id="SSF54862">
    <property type="entry name" value="4Fe-4S ferredoxins"/>
    <property type="match status" value="1"/>
</dbReference>